<proteinExistence type="predicted"/>
<reference evidence="3 4" key="1">
    <citation type="journal article" date="2017" name="Int. J. Syst. Evol. Microbiol.">
        <title>Pseudokineococcus basanitobsidens sp. nov., isolated from volcanic rock.</title>
        <authorList>
            <person name="Lee D.W."/>
            <person name="Park M.Y."/>
            <person name="Kim J.J."/>
            <person name="Kim B.S."/>
        </authorList>
    </citation>
    <scope>NUCLEOTIDE SEQUENCE [LARGE SCALE GENOMIC DNA]</scope>
    <source>
        <strain evidence="3 4">DSM 103726</strain>
    </source>
</reference>
<dbReference type="EMBL" id="JBBIAA010000005">
    <property type="protein sequence ID" value="MEJ5944998.1"/>
    <property type="molecule type" value="Genomic_DNA"/>
</dbReference>
<gene>
    <name evidence="3" type="ORF">WDZ17_06770</name>
</gene>
<dbReference type="PROSITE" id="PS51704">
    <property type="entry name" value="GP_PDE"/>
    <property type="match status" value="1"/>
</dbReference>
<keyword evidence="4" id="KW-1185">Reference proteome</keyword>
<accession>A0ABU8RIU9</accession>
<feature type="region of interest" description="Disordered" evidence="1">
    <location>
        <begin position="1"/>
        <end position="24"/>
    </location>
</feature>
<dbReference type="SUPFAM" id="SSF51695">
    <property type="entry name" value="PLC-like phosphodiesterases"/>
    <property type="match status" value="1"/>
</dbReference>
<dbReference type="Pfam" id="PF03009">
    <property type="entry name" value="GDPD"/>
    <property type="match status" value="1"/>
</dbReference>
<dbReference type="PANTHER" id="PTHR46211:SF14">
    <property type="entry name" value="GLYCEROPHOSPHODIESTER PHOSPHODIESTERASE"/>
    <property type="match status" value="1"/>
</dbReference>
<dbReference type="InterPro" id="IPR030395">
    <property type="entry name" value="GP_PDE_dom"/>
</dbReference>
<feature type="domain" description="GP-PDE" evidence="2">
    <location>
        <begin position="32"/>
        <end position="268"/>
    </location>
</feature>
<dbReference type="PANTHER" id="PTHR46211">
    <property type="entry name" value="GLYCEROPHOSPHORYL DIESTER PHOSPHODIESTERASE"/>
    <property type="match status" value="1"/>
</dbReference>
<dbReference type="Proteomes" id="UP001387100">
    <property type="component" value="Unassembled WGS sequence"/>
</dbReference>
<dbReference type="Gene3D" id="3.20.20.190">
    <property type="entry name" value="Phosphatidylinositol (PI) phosphodiesterase"/>
    <property type="match status" value="1"/>
</dbReference>
<evidence type="ECO:0000259" key="2">
    <source>
        <dbReference type="PROSITE" id="PS51704"/>
    </source>
</evidence>
<dbReference type="InterPro" id="IPR017946">
    <property type="entry name" value="PLC-like_Pdiesterase_TIM-brl"/>
</dbReference>
<evidence type="ECO:0000313" key="4">
    <source>
        <dbReference type="Proteomes" id="UP001387100"/>
    </source>
</evidence>
<comment type="caution">
    <text evidence="3">The sequence shown here is derived from an EMBL/GenBank/DDBJ whole genome shotgun (WGS) entry which is preliminary data.</text>
</comment>
<sequence length="283" mass="29799">MRDGVALPGRRAGAVTRGGHRPRPAALQAPGPLLVAHRGFSRDGLENSLVAFAAALDLGADVLETDVRTTADGVLVAFHDDRLDRVSDATGLLARTDWSDVARARIGGREPVPRLAEVLEAFPTAVLNVDVKTPGAVAPLVDLLRRSGAWERVVVASFSERRRRAVVRRLPPGTATSAGAPLVAEVVAAVRALPGRLRGPAVRRTLAGVDVVQVPERVATPALVRAVHGAGRPVHVWTVDDVPTMHRLLDLGVDGLVTDRTDLLGQVLRARRGRGASGGAAHP</sequence>
<evidence type="ECO:0000256" key="1">
    <source>
        <dbReference type="SAM" id="MobiDB-lite"/>
    </source>
</evidence>
<organism evidence="3 4">
    <name type="scientific">Pseudokineococcus basanitobsidens</name>
    <dbReference type="NCBI Taxonomy" id="1926649"/>
    <lineage>
        <taxon>Bacteria</taxon>
        <taxon>Bacillati</taxon>
        <taxon>Actinomycetota</taxon>
        <taxon>Actinomycetes</taxon>
        <taxon>Kineosporiales</taxon>
        <taxon>Kineosporiaceae</taxon>
        <taxon>Pseudokineococcus</taxon>
    </lineage>
</organism>
<protein>
    <submittedName>
        <fullName evidence="3">Glycerophosphodiester phosphodiesterase family protein</fullName>
    </submittedName>
</protein>
<evidence type="ECO:0000313" key="3">
    <source>
        <dbReference type="EMBL" id="MEJ5944998.1"/>
    </source>
</evidence>
<dbReference type="RefSeq" id="WP_339574383.1">
    <property type="nucleotide sequence ID" value="NZ_JBBIAA010000005.1"/>
</dbReference>
<name>A0ABU8RIU9_9ACTN</name>